<protein>
    <recommendedName>
        <fullName evidence="6">AAR2 protein</fullName>
    </recommendedName>
</protein>
<dbReference type="PANTHER" id="PTHR12689">
    <property type="entry name" value="A1 CISTRON SPLICING FACTOR AAR2-RELATED"/>
    <property type="match status" value="1"/>
</dbReference>
<gene>
    <name evidence="4" type="ORF">PPNO1_LOCUS8636</name>
</gene>
<dbReference type="PANTHER" id="PTHR12689:SF4">
    <property type="entry name" value="PROTEIN AAR2 HOMOLOG"/>
    <property type="match status" value="1"/>
</dbReference>
<evidence type="ECO:0008006" key="6">
    <source>
        <dbReference type="Google" id="ProtNLM"/>
    </source>
</evidence>
<keyword evidence="5" id="KW-1185">Reference proteome</keyword>
<name>A0A9P1H8Z2_9PEZI</name>
<dbReference type="Proteomes" id="UP000838763">
    <property type="component" value="Unassembled WGS sequence"/>
</dbReference>
<evidence type="ECO:0000259" key="2">
    <source>
        <dbReference type="Pfam" id="PF05282"/>
    </source>
</evidence>
<reference evidence="4" key="1">
    <citation type="submission" date="2022-11" db="EMBL/GenBank/DDBJ databases">
        <authorList>
            <person name="Scott C."/>
            <person name="Bruce N."/>
        </authorList>
    </citation>
    <scope>NUCLEOTIDE SEQUENCE</scope>
</reference>
<dbReference type="InterPro" id="IPR033647">
    <property type="entry name" value="Aar2_N"/>
</dbReference>
<evidence type="ECO:0000313" key="4">
    <source>
        <dbReference type="EMBL" id="CAI4219064.1"/>
    </source>
</evidence>
<dbReference type="InterPro" id="IPR007946">
    <property type="entry name" value="AAR2"/>
</dbReference>
<proteinExistence type="inferred from homology"/>
<dbReference type="Pfam" id="PF20981">
    <property type="entry name" value="AAR2_1st"/>
    <property type="match status" value="1"/>
</dbReference>
<dbReference type="InterPro" id="IPR038514">
    <property type="entry name" value="AAR2_C_sf"/>
</dbReference>
<feature type="domain" description="AAR2 C-terminal" evidence="2">
    <location>
        <begin position="105"/>
        <end position="271"/>
    </location>
</feature>
<organism evidence="4 5">
    <name type="scientific">Parascedosporium putredinis</name>
    <dbReference type="NCBI Taxonomy" id="1442378"/>
    <lineage>
        <taxon>Eukaryota</taxon>
        <taxon>Fungi</taxon>
        <taxon>Dikarya</taxon>
        <taxon>Ascomycota</taxon>
        <taxon>Pezizomycotina</taxon>
        <taxon>Sordariomycetes</taxon>
        <taxon>Hypocreomycetidae</taxon>
        <taxon>Microascales</taxon>
        <taxon>Microascaceae</taxon>
        <taxon>Parascedosporium</taxon>
    </lineage>
</organism>
<evidence type="ECO:0000256" key="1">
    <source>
        <dbReference type="ARBA" id="ARBA00006281"/>
    </source>
</evidence>
<dbReference type="Gene3D" id="1.25.40.550">
    <property type="entry name" value="Aar2, C-terminal domain-like"/>
    <property type="match status" value="1"/>
</dbReference>
<dbReference type="CDD" id="cd13778">
    <property type="entry name" value="Aar2_C"/>
    <property type="match status" value="1"/>
</dbReference>
<dbReference type="EMBL" id="CALLCH030000019">
    <property type="protein sequence ID" value="CAI4219064.1"/>
    <property type="molecule type" value="Genomic_DNA"/>
</dbReference>
<evidence type="ECO:0000313" key="5">
    <source>
        <dbReference type="Proteomes" id="UP000838763"/>
    </source>
</evidence>
<sequence length="325" mass="36994">MRTGFWFFTEPTDAIHVVQWDRFNEVLGEPASQTEIRIQKDNISSTYHELPSYFSLPTAGQKKNEDAQQRIDDLKEKGIWRRLTSHVTAARLRRITGRQSGPCQTDKTYSIEAIGSARTQQAVDSTAYLESVLNDTSESSLTDEDIVGEVQIAFLVGMHLGNESCILQWWHMVLRILLRAFTLVVTKPQLSRLFIQTLTAQLSYNNTHLDGSILDYGVDSSRDLRLALTIYKRRLDEQLLALNGDATNEQVAVGKAFLELESLAWKLGWDLRADYVRSGKVMLEDGEQVDLDMDEFEAEDERGEFAAVVVEMDDHGRPKDMISWE</sequence>
<feature type="domain" description="AAR2 N-terminal" evidence="3">
    <location>
        <begin position="1"/>
        <end position="97"/>
    </location>
</feature>
<comment type="similarity">
    <text evidence="1">Belongs to the AAR2 family.</text>
</comment>
<dbReference type="AlphaFoldDB" id="A0A9P1H8Z2"/>
<comment type="caution">
    <text evidence="4">The sequence shown here is derived from an EMBL/GenBank/DDBJ whole genome shotgun (WGS) entry which is preliminary data.</text>
</comment>
<dbReference type="OrthoDB" id="201752at2759"/>
<evidence type="ECO:0000259" key="3">
    <source>
        <dbReference type="Pfam" id="PF20981"/>
    </source>
</evidence>
<dbReference type="GO" id="GO:0000244">
    <property type="term" value="P:spliceosomal tri-snRNP complex assembly"/>
    <property type="evidence" value="ECO:0007669"/>
    <property type="project" value="TreeGrafter"/>
</dbReference>
<dbReference type="InterPro" id="IPR033648">
    <property type="entry name" value="AAR2_C"/>
</dbReference>
<accession>A0A9P1H8Z2</accession>
<dbReference type="Pfam" id="PF05282">
    <property type="entry name" value="AAR2"/>
    <property type="match status" value="1"/>
</dbReference>